<dbReference type="OrthoDB" id="3818356at2"/>
<feature type="transmembrane region" description="Helical" evidence="1">
    <location>
        <begin position="50"/>
        <end position="71"/>
    </location>
</feature>
<sequence>MQPDARFCHRCGRSLTAAAGDEVQDPPTPPNGYAVAADPFVRPWQPSRKAGLVTAVVVSVLVVLGAGLFVVQKVVFTPEAALNGYFDALAERDAETAASYLAGDRLSGDMLRSPDYQPPAGLKIHDVEDDGDDTKTASISFVVGGHEQSGKVQLTRRRTHTWGVFRDWAISDLRPTLRITTTTAVPVRVDGETLATSGQRDDVEIPVFPGRHKVDIADNPLLEADQNVVDAALGATEVPLGVRVKASAQQAAQDQVKTYLDQCAGQKTAEPPNCPFRLAFYSEVVNVSWKITAYPEVELQQTQSGAVAVRTRTGSQGRVTVTGTQSGGTPYQDEQTFSVNGGIYPDQGRLVFAPN</sequence>
<evidence type="ECO:0000313" key="2">
    <source>
        <dbReference type="EMBL" id="ADJ50409.1"/>
    </source>
</evidence>
<proteinExistence type="predicted"/>
<dbReference type="Proteomes" id="UP000000328">
    <property type="component" value="Chromosome"/>
</dbReference>
<organism evidence="2 3">
    <name type="scientific">Amycolatopsis mediterranei (strain U-32)</name>
    <dbReference type="NCBI Taxonomy" id="749927"/>
    <lineage>
        <taxon>Bacteria</taxon>
        <taxon>Bacillati</taxon>
        <taxon>Actinomycetota</taxon>
        <taxon>Actinomycetes</taxon>
        <taxon>Pseudonocardiales</taxon>
        <taxon>Pseudonocardiaceae</taxon>
        <taxon>Amycolatopsis</taxon>
    </lineage>
</organism>
<dbReference type="EMBL" id="CP002000">
    <property type="protein sequence ID" value="ADJ50409.1"/>
    <property type="molecule type" value="Genomic_DNA"/>
</dbReference>
<evidence type="ECO:0000313" key="3">
    <source>
        <dbReference type="Proteomes" id="UP000000328"/>
    </source>
</evidence>
<reference evidence="2 3" key="1">
    <citation type="journal article" date="2010" name="Cell Res.">
        <title>Complete genome sequence of the rifamycin SV-producing Amycolatopsis mediterranei U32 revealed its genetic characteristics in phylogeny and metabolism.</title>
        <authorList>
            <person name="Zhao W."/>
            <person name="Zhong Y."/>
            <person name="Yuan H."/>
            <person name="Wang J."/>
            <person name="Zheng H."/>
            <person name="Wang Y."/>
            <person name="Cen X."/>
            <person name="Xu F."/>
            <person name="Bai J."/>
            <person name="Han X."/>
            <person name="Lu G."/>
            <person name="Zhu Y."/>
            <person name="Shao Z."/>
            <person name="Yan H."/>
            <person name="Li C."/>
            <person name="Peng N."/>
            <person name="Zhang Z."/>
            <person name="Zhang Y."/>
            <person name="Lin W."/>
            <person name="Fan Y."/>
            <person name="Qin Z."/>
            <person name="Hu Y."/>
            <person name="Zhu B."/>
            <person name="Wang S."/>
            <person name="Ding X."/>
            <person name="Zhao G.P."/>
        </authorList>
    </citation>
    <scope>NUCLEOTIDE SEQUENCE [LARGE SCALE GENOMIC DNA]</scope>
    <source>
        <strain evidence="3">U-32</strain>
    </source>
</reference>
<keyword evidence="1" id="KW-1133">Transmembrane helix</keyword>
<dbReference type="HOGENOM" id="CLU_779967_0_0_11"/>
<dbReference type="PATRIC" id="fig|749927.5.peg.9046"/>
<evidence type="ECO:0000256" key="1">
    <source>
        <dbReference type="SAM" id="Phobius"/>
    </source>
</evidence>
<gene>
    <name evidence="2" type="ordered locus">AMED_8714</name>
</gene>
<keyword evidence="1" id="KW-0472">Membrane</keyword>
<name>A0A0H3DL18_AMYMU</name>
<dbReference type="KEGG" id="amd:AMED_8714"/>
<accession>A0A0H3DL18</accession>
<keyword evidence="1" id="KW-0812">Transmembrane</keyword>
<dbReference type="AlphaFoldDB" id="A0A0H3DL18"/>
<dbReference type="eggNOG" id="ENOG5032XU1">
    <property type="taxonomic scope" value="Bacteria"/>
</dbReference>
<protein>
    <submittedName>
        <fullName evidence="2">Uncharacterized protein</fullName>
    </submittedName>
</protein>